<keyword evidence="1" id="KW-0479">Metal-binding</keyword>
<dbReference type="PROSITE" id="PS00198">
    <property type="entry name" value="4FE4S_FER_1"/>
    <property type="match status" value="1"/>
</dbReference>
<keyword evidence="3" id="KW-0411">Iron-sulfur</keyword>
<gene>
    <name evidence="6" type="ORF">HLH36_06790</name>
</gene>
<keyword evidence="7" id="KW-1185">Reference proteome</keyword>
<dbReference type="AlphaFoldDB" id="A0A7W4ISP5"/>
<evidence type="ECO:0000313" key="6">
    <source>
        <dbReference type="EMBL" id="MBB2168062.1"/>
    </source>
</evidence>
<keyword evidence="2" id="KW-0408">Iron</keyword>
<feature type="domain" description="4Fe-4S ferredoxin-type" evidence="5">
    <location>
        <begin position="1"/>
        <end position="30"/>
    </location>
</feature>
<evidence type="ECO:0000256" key="1">
    <source>
        <dbReference type="ARBA" id="ARBA00022723"/>
    </source>
</evidence>
<dbReference type="RefSeq" id="WP_182985659.1">
    <property type="nucleotide sequence ID" value="NZ_JABEQD010000003.1"/>
</dbReference>
<dbReference type="Proteomes" id="UP000559860">
    <property type="component" value="Unassembled WGS sequence"/>
</dbReference>
<comment type="caution">
    <text evidence="6">The sequence shown here is derived from an EMBL/GenBank/DDBJ whole genome shotgun (WGS) entry which is preliminary data.</text>
</comment>
<feature type="domain" description="4Fe-4S ferredoxin-type" evidence="5">
    <location>
        <begin position="32"/>
        <end position="62"/>
    </location>
</feature>
<dbReference type="PROSITE" id="PS51379">
    <property type="entry name" value="4FE4S_FER_2"/>
    <property type="match status" value="2"/>
</dbReference>
<name>A0A7W4ISP5_9PROT</name>
<dbReference type="SUPFAM" id="SSF54862">
    <property type="entry name" value="4Fe-4S ferredoxins"/>
    <property type="match status" value="1"/>
</dbReference>
<proteinExistence type="predicted"/>
<evidence type="ECO:0000256" key="3">
    <source>
        <dbReference type="ARBA" id="ARBA00023014"/>
    </source>
</evidence>
<evidence type="ECO:0000256" key="4">
    <source>
        <dbReference type="SAM" id="MobiDB-lite"/>
    </source>
</evidence>
<dbReference type="InterPro" id="IPR017896">
    <property type="entry name" value="4Fe4S_Fe-S-bd"/>
</dbReference>
<evidence type="ECO:0000259" key="5">
    <source>
        <dbReference type="PROSITE" id="PS51379"/>
    </source>
</evidence>
<dbReference type="GO" id="GO:0051536">
    <property type="term" value="F:iron-sulfur cluster binding"/>
    <property type="evidence" value="ECO:0007669"/>
    <property type="project" value="UniProtKB-KW"/>
</dbReference>
<reference evidence="6 7" key="1">
    <citation type="submission" date="2020-04" db="EMBL/GenBank/DDBJ databases">
        <title>Description of novel Gluconacetobacter.</title>
        <authorList>
            <person name="Sombolestani A."/>
        </authorList>
    </citation>
    <scope>NUCLEOTIDE SEQUENCE [LARGE SCALE GENOMIC DNA]</scope>
    <source>
        <strain evidence="6 7">LMG 27801</strain>
    </source>
</reference>
<feature type="region of interest" description="Disordered" evidence="4">
    <location>
        <begin position="119"/>
        <end position="150"/>
    </location>
</feature>
<dbReference type="GO" id="GO:0046872">
    <property type="term" value="F:metal ion binding"/>
    <property type="evidence" value="ECO:0007669"/>
    <property type="project" value="UniProtKB-KW"/>
</dbReference>
<sequence>MIEDIFPERCTGCNDCVTVCPDHVLDPGAAGAPPVIARVAQCQTCFLCELYCAHDAIYVAVEGAGTGTTLHHPTPLIGRLRHDYGWDGSTDDPLRAFWQLGPLLREGLEISAARHTRRQATALSEAATGQEGDEALSSRALGTTPKDPAA</sequence>
<protein>
    <submittedName>
        <fullName evidence="6">Ferredoxin family protein</fullName>
    </submittedName>
</protein>
<dbReference type="Gene3D" id="3.30.70.20">
    <property type="match status" value="1"/>
</dbReference>
<organism evidence="6 7">
    <name type="scientific">Gluconacetobacter aggeris</name>
    <dbReference type="NCBI Taxonomy" id="1286186"/>
    <lineage>
        <taxon>Bacteria</taxon>
        <taxon>Pseudomonadati</taxon>
        <taxon>Pseudomonadota</taxon>
        <taxon>Alphaproteobacteria</taxon>
        <taxon>Acetobacterales</taxon>
        <taxon>Acetobacteraceae</taxon>
        <taxon>Gluconacetobacter</taxon>
    </lineage>
</organism>
<dbReference type="EMBL" id="JABEQD010000003">
    <property type="protein sequence ID" value="MBB2168062.1"/>
    <property type="molecule type" value="Genomic_DNA"/>
</dbReference>
<evidence type="ECO:0000313" key="7">
    <source>
        <dbReference type="Proteomes" id="UP000559860"/>
    </source>
</evidence>
<dbReference type="InterPro" id="IPR017900">
    <property type="entry name" value="4Fe4S_Fe_S_CS"/>
</dbReference>
<evidence type="ECO:0000256" key="2">
    <source>
        <dbReference type="ARBA" id="ARBA00023004"/>
    </source>
</evidence>
<dbReference type="Pfam" id="PF12837">
    <property type="entry name" value="Fer4_6"/>
    <property type="match status" value="1"/>
</dbReference>
<accession>A0A7W4ISP5</accession>